<dbReference type="SUPFAM" id="SSF49354">
    <property type="entry name" value="PapD-like"/>
    <property type="match status" value="1"/>
</dbReference>
<dbReference type="PROSITE" id="PS50202">
    <property type="entry name" value="MSP"/>
    <property type="match status" value="1"/>
</dbReference>
<reference evidence="5" key="1">
    <citation type="submission" date="2025-08" db="UniProtKB">
        <authorList>
            <consortium name="Ensembl"/>
        </authorList>
    </citation>
    <scope>IDENTIFICATION</scope>
</reference>
<dbReference type="PANTHER" id="PTHR46384">
    <property type="entry name" value="MOTILE SPERM DOMAIN-CONTAINING PROTEIN 2"/>
    <property type="match status" value="1"/>
</dbReference>
<dbReference type="Pfam" id="PF00635">
    <property type="entry name" value="Motile_Sperm"/>
    <property type="match status" value="1"/>
</dbReference>
<sequence length="343" mass="39058">MIMYEMPWIMNAAWKIVKTWLGPEAISKLKFASKNEVQQFIDREHLPPYMGGTDNFKYSYPPLPDDDFQTPLCENGPIVSEDDTESKDDAESECRDSLDMSQNEDQLQKTKKVNFLEESLKQAEEKGNGISKTKHVKKPMTTFKGQLLNISPAEELNFGSRDGERKCKIILYNVTKNVVAFKVRTTAPDKYRVKPSNSSCDPGASLDIVVSLHGGSQASPQDRFLVMAAEMDQNSGTSTSDLAQFWKDVPKVKVMEHRLRCHVVESNKPSSLLLNERPVENCADNNHEDMNSKIFRLMASNKKFEAQIDQCLWFQKMLMGLVSLLMAITCSTLYLLYNEKRQF</sequence>
<dbReference type="InterPro" id="IPR000535">
    <property type="entry name" value="MSP_dom"/>
</dbReference>
<name>A0A8C4TCB6_ERPCA</name>
<evidence type="ECO:0000256" key="1">
    <source>
        <dbReference type="SAM" id="MobiDB-lite"/>
    </source>
</evidence>
<dbReference type="SUPFAM" id="SSF52087">
    <property type="entry name" value="CRAL/TRIO domain"/>
    <property type="match status" value="1"/>
</dbReference>
<dbReference type="InterPro" id="IPR036865">
    <property type="entry name" value="CRAL-TRIO_dom_sf"/>
</dbReference>
<dbReference type="GO" id="GO:0140284">
    <property type="term" value="C:endoplasmic reticulum-endosome membrane contact site"/>
    <property type="evidence" value="ECO:0007669"/>
    <property type="project" value="TreeGrafter"/>
</dbReference>
<keyword evidence="2" id="KW-0472">Membrane</keyword>
<dbReference type="PANTHER" id="PTHR46384:SF1">
    <property type="entry name" value="MOTILE SPERM DOMAIN-CONTAINING PROTEIN 2"/>
    <property type="match status" value="1"/>
</dbReference>
<gene>
    <name evidence="5" type="primary">MOSPD2</name>
</gene>
<evidence type="ECO:0000313" key="5">
    <source>
        <dbReference type="Ensembl" id="ENSECRP00000028450.1"/>
    </source>
</evidence>
<evidence type="ECO:0000313" key="6">
    <source>
        <dbReference type="Proteomes" id="UP000694620"/>
    </source>
</evidence>
<dbReference type="InterPro" id="IPR008962">
    <property type="entry name" value="PapD-like_sf"/>
</dbReference>
<evidence type="ECO:0000256" key="2">
    <source>
        <dbReference type="SAM" id="Phobius"/>
    </source>
</evidence>
<proteinExistence type="predicted"/>
<organism evidence="5 6">
    <name type="scientific">Erpetoichthys calabaricus</name>
    <name type="common">Rope fish</name>
    <name type="synonym">Calamoichthys calabaricus</name>
    <dbReference type="NCBI Taxonomy" id="27687"/>
    <lineage>
        <taxon>Eukaryota</taxon>
        <taxon>Metazoa</taxon>
        <taxon>Chordata</taxon>
        <taxon>Craniata</taxon>
        <taxon>Vertebrata</taxon>
        <taxon>Euteleostomi</taxon>
        <taxon>Actinopterygii</taxon>
        <taxon>Polypteriformes</taxon>
        <taxon>Polypteridae</taxon>
        <taxon>Erpetoichthys</taxon>
    </lineage>
</organism>
<keyword evidence="2" id="KW-1133">Transmembrane helix</keyword>
<keyword evidence="2" id="KW-0812">Transmembrane</keyword>
<evidence type="ECO:0000259" key="4">
    <source>
        <dbReference type="PROSITE" id="PS50202"/>
    </source>
</evidence>
<protein>
    <submittedName>
        <fullName evidence="5">Motile sperm domain containing 2</fullName>
    </submittedName>
</protein>
<feature type="transmembrane region" description="Helical" evidence="2">
    <location>
        <begin position="317"/>
        <end position="337"/>
    </location>
</feature>
<dbReference type="Pfam" id="PF00650">
    <property type="entry name" value="CRAL_TRIO"/>
    <property type="match status" value="1"/>
</dbReference>
<feature type="domain" description="MSP" evidence="4">
    <location>
        <begin position="147"/>
        <end position="264"/>
    </location>
</feature>
<dbReference type="Proteomes" id="UP000694620">
    <property type="component" value="Unassembled WGS sequence"/>
</dbReference>
<dbReference type="InterPro" id="IPR013783">
    <property type="entry name" value="Ig-like_fold"/>
</dbReference>
<evidence type="ECO:0000259" key="3">
    <source>
        <dbReference type="PROSITE" id="PS50191"/>
    </source>
</evidence>
<dbReference type="InterPro" id="IPR001251">
    <property type="entry name" value="CRAL-TRIO_dom"/>
</dbReference>
<accession>A0A8C4TCB6</accession>
<keyword evidence="6" id="KW-1185">Reference proteome</keyword>
<feature type="domain" description="CRAL-TRIO" evidence="3">
    <location>
        <begin position="1"/>
        <end position="58"/>
    </location>
</feature>
<dbReference type="GeneTree" id="ENSGT00390000016713"/>
<dbReference type="Ensembl" id="ENSECRT00000029054.1">
    <property type="protein sequence ID" value="ENSECRP00000028450.1"/>
    <property type="gene ID" value="ENSECRG00000019264.1"/>
</dbReference>
<dbReference type="Gene3D" id="3.40.525.10">
    <property type="entry name" value="CRAL-TRIO lipid binding domain"/>
    <property type="match status" value="1"/>
</dbReference>
<feature type="compositionally biased region" description="Basic and acidic residues" evidence="1">
    <location>
        <begin position="87"/>
        <end position="98"/>
    </location>
</feature>
<dbReference type="PROSITE" id="PS50191">
    <property type="entry name" value="CRAL_TRIO"/>
    <property type="match status" value="1"/>
</dbReference>
<dbReference type="AlphaFoldDB" id="A0A8C4TCB6"/>
<dbReference type="GO" id="GO:0012505">
    <property type="term" value="C:endomembrane system"/>
    <property type="evidence" value="ECO:0007669"/>
    <property type="project" value="TreeGrafter"/>
</dbReference>
<reference evidence="5" key="2">
    <citation type="submission" date="2025-09" db="UniProtKB">
        <authorList>
            <consortium name="Ensembl"/>
        </authorList>
    </citation>
    <scope>IDENTIFICATION</scope>
</reference>
<dbReference type="CDD" id="cd00170">
    <property type="entry name" value="SEC14"/>
    <property type="match status" value="1"/>
</dbReference>
<dbReference type="InterPro" id="IPR053012">
    <property type="entry name" value="ER-organelle_contact"/>
</dbReference>
<dbReference type="Gene3D" id="2.60.40.10">
    <property type="entry name" value="Immunoglobulins"/>
    <property type="match status" value="1"/>
</dbReference>
<feature type="region of interest" description="Disordered" evidence="1">
    <location>
        <begin position="72"/>
        <end position="109"/>
    </location>
</feature>